<feature type="chain" id="PRO_5002316641" evidence="1">
    <location>
        <begin position="20"/>
        <end position="201"/>
    </location>
</feature>
<reference evidence="2 3" key="1">
    <citation type="journal article" date="2015" name="Fungal Genet. Biol.">
        <title>Evolution of novel wood decay mechanisms in Agaricales revealed by the genome sequences of Fistulina hepatica and Cylindrobasidium torrendii.</title>
        <authorList>
            <person name="Floudas D."/>
            <person name="Held B.W."/>
            <person name="Riley R."/>
            <person name="Nagy L.G."/>
            <person name="Koehler G."/>
            <person name="Ransdell A.S."/>
            <person name="Younus H."/>
            <person name="Chow J."/>
            <person name="Chiniquy J."/>
            <person name="Lipzen A."/>
            <person name="Tritt A."/>
            <person name="Sun H."/>
            <person name="Haridas S."/>
            <person name="LaButti K."/>
            <person name="Ohm R.A."/>
            <person name="Kues U."/>
            <person name="Blanchette R.A."/>
            <person name="Grigoriev I.V."/>
            <person name="Minto R.E."/>
            <person name="Hibbett D.S."/>
        </authorList>
    </citation>
    <scope>NUCLEOTIDE SEQUENCE [LARGE SCALE GENOMIC DNA]</scope>
    <source>
        <strain evidence="2 3">FP15055 ss-10</strain>
    </source>
</reference>
<proteinExistence type="predicted"/>
<keyword evidence="3" id="KW-1185">Reference proteome</keyword>
<dbReference type="OrthoDB" id="3349148at2759"/>
<feature type="signal peptide" evidence="1">
    <location>
        <begin position="1"/>
        <end position="19"/>
    </location>
</feature>
<dbReference type="AlphaFoldDB" id="A0A0D7B203"/>
<dbReference type="EMBL" id="KN880688">
    <property type="protein sequence ID" value="KIY63556.1"/>
    <property type="molecule type" value="Genomic_DNA"/>
</dbReference>
<name>A0A0D7B203_9AGAR</name>
<evidence type="ECO:0000256" key="1">
    <source>
        <dbReference type="SAM" id="SignalP"/>
    </source>
</evidence>
<protein>
    <submittedName>
        <fullName evidence="2">Uncharacterized protein</fullName>
    </submittedName>
</protein>
<accession>A0A0D7B203</accession>
<evidence type="ECO:0000313" key="3">
    <source>
        <dbReference type="Proteomes" id="UP000054007"/>
    </source>
</evidence>
<keyword evidence="1" id="KW-0732">Signal</keyword>
<evidence type="ECO:0000313" key="2">
    <source>
        <dbReference type="EMBL" id="KIY63556.1"/>
    </source>
</evidence>
<gene>
    <name evidence="2" type="ORF">CYLTODRAFT_458010</name>
</gene>
<organism evidence="2 3">
    <name type="scientific">Cylindrobasidium torrendii FP15055 ss-10</name>
    <dbReference type="NCBI Taxonomy" id="1314674"/>
    <lineage>
        <taxon>Eukaryota</taxon>
        <taxon>Fungi</taxon>
        <taxon>Dikarya</taxon>
        <taxon>Basidiomycota</taxon>
        <taxon>Agaricomycotina</taxon>
        <taxon>Agaricomycetes</taxon>
        <taxon>Agaricomycetidae</taxon>
        <taxon>Agaricales</taxon>
        <taxon>Marasmiineae</taxon>
        <taxon>Physalacriaceae</taxon>
        <taxon>Cylindrobasidium</taxon>
    </lineage>
</organism>
<sequence>MFTIIASIVALALTPVAQAAVLCEPIVHGRLSASPTIANFDPDTNTSVTADGGFVVGGDVTDFTFENCQSTFMGYTSGPSGTNTTSYWGHIKQTGTDNCITIALDGDYPYTVGLSPCLDSDDQSQLKQFFGMSHWVGHPIYTGFHGKTAAGETYDNNPFKYYALAVSGKGDIMPVEVYGEKAWTPEPEGSFGLAWNVYEEF</sequence>
<dbReference type="Proteomes" id="UP000054007">
    <property type="component" value="Unassembled WGS sequence"/>
</dbReference>